<dbReference type="OrthoDB" id="3176171at2759"/>
<dbReference type="AlphaFoldDB" id="A0A3M6TUI5"/>
<keyword evidence="2 9" id="KW-0493">Microtubule</keyword>
<evidence type="ECO:0000313" key="14">
    <source>
        <dbReference type="Proteomes" id="UP000275408"/>
    </source>
</evidence>
<evidence type="ECO:0000256" key="10">
    <source>
        <dbReference type="SAM" id="MobiDB-lite"/>
    </source>
</evidence>
<dbReference type="Gene3D" id="1.10.150.50">
    <property type="entry name" value="Transcription Factor, Ets-1"/>
    <property type="match status" value="1"/>
</dbReference>
<dbReference type="GO" id="GO:0005524">
    <property type="term" value="F:ATP binding"/>
    <property type="evidence" value="ECO:0007669"/>
    <property type="project" value="UniProtKB-UniRule"/>
</dbReference>
<reference evidence="13 14" key="1">
    <citation type="journal article" date="2018" name="Sci. Rep.">
        <title>Comparative analysis of the Pocillopora damicornis genome highlights role of immune system in coral evolution.</title>
        <authorList>
            <person name="Cunning R."/>
            <person name="Bay R.A."/>
            <person name="Gillette P."/>
            <person name="Baker A.C."/>
            <person name="Traylor-Knowles N."/>
        </authorList>
    </citation>
    <scope>NUCLEOTIDE SEQUENCE [LARGE SCALE GENOMIC DNA]</scope>
    <source>
        <strain evidence="13">RSMAS</strain>
        <tissue evidence="13">Whole animal</tissue>
    </source>
</reference>
<dbReference type="InterPro" id="IPR001660">
    <property type="entry name" value="SAM"/>
</dbReference>
<dbReference type="FunFam" id="3.40.850.10:FF:000012">
    <property type="entry name" value="Kinesin-like protein"/>
    <property type="match status" value="1"/>
</dbReference>
<dbReference type="GO" id="GO:0007018">
    <property type="term" value="P:microtubule-based movement"/>
    <property type="evidence" value="ECO:0007669"/>
    <property type="project" value="InterPro"/>
</dbReference>
<keyword evidence="14" id="KW-1185">Reference proteome</keyword>
<dbReference type="PROSITE" id="PS50105">
    <property type="entry name" value="SAM_DOMAIN"/>
    <property type="match status" value="1"/>
</dbReference>
<keyword evidence="6" id="KW-0963">Cytoplasm</keyword>
<keyword evidence="3 8" id="KW-0547">Nucleotide-binding</keyword>
<dbReference type="EMBL" id="RCHS01002902">
    <property type="protein sequence ID" value="RMX45063.1"/>
    <property type="molecule type" value="Genomic_DNA"/>
</dbReference>
<dbReference type="Pfam" id="PF00536">
    <property type="entry name" value="SAM_1"/>
    <property type="match status" value="1"/>
</dbReference>
<feature type="domain" description="Kinesin motor" evidence="11">
    <location>
        <begin position="180"/>
        <end position="504"/>
    </location>
</feature>
<dbReference type="Proteomes" id="UP000275408">
    <property type="component" value="Unassembled WGS sequence"/>
</dbReference>
<dbReference type="InterPro" id="IPR027640">
    <property type="entry name" value="Kinesin-like_fam"/>
</dbReference>
<proteinExistence type="inferred from homology"/>
<name>A0A3M6TUI5_POCDA</name>
<comment type="similarity">
    <text evidence="7">Belongs to the TRAFAC class myosin-kinesin ATPase superfamily. Kinesin family. KIN-13 subfamily.</text>
</comment>
<dbReference type="GO" id="GO:0007019">
    <property type="term" value="P:microtubule depolymerization"/>
    <property type="evidence" value="ECO:0007669"/>
    <property type="project" value="TreeGrafter"/>
</dbReference>
<evidence type="ECO:0000313" key="13">
    <source>
        <dbReference type="EMBL" id="RMX45063.1"/>
    </source>
</evidence>
<sequence>MPTVIAGQRLYNKNKMAVLNGEKNRPGRSERANFSCKIKFTSTMTSSLSLYECLQQVSLQKYHGKFLQRGIVDVGGMLSLTMQDYPSLGISSMADRQNLFYLIQSIKTLQPQPQPQPNERQLRSRGRKDGLLPLDGAAMKEKAEHAVNTPGFYNYGVPSYNPKQSPNKRHRLTSEHGLSRIQVCVRKRPLSQDELESSEDDVVTVISSNTVELSAPKVAVDLTKYTQKYQFVFDEAFGEGCSNKDVYERTAKPLIKTVFNRGKATCFAYGCTGSGKTYTMLGNNEVQGIYVLAASEIFSILHNGTYGSGMGLWISFYEIYCGQLFDLLNERSRLFAREDSNHQVCITGLTQQRVHNVEELMEVIEYGGSIRSTGATGVNADSSRSHAILQLEVKAIDTQELIGRFSFIDLAGSERAADVTDTDKQTRVEGAEINQSLLALKECIRALDLDSKHTPFRQSKLTRVLKDSFVGNCQTCMIANISPTKSCSENTLNTLRYADRVKELKKDTHGSFNIRPQTVLTTSTGTDRIMSSNGTSERLPKMDVEPQPAKRGDTLAQGSPRKLRAAEFKQIDILRPKTSSTTTPSPRTKDSVVRVNHRKIASGHGMAATAKERLVRNEPSPMLRPHTSPERALVKDQSAKIRPHLSRAKSRAFSSKGKSCSDTQIRSNCLKEISEEKLEDVGMERDKEQNIPDILVVKESRLGFDNTEEAWSSPSGGQSVRKGETTVRSFDANIQEKESSPPFRNDRYSSGIKIRLAKLFSKENVCSDEGKIIEPQKKQVQGNAPYLPLEINDNDSRVEVKQNGFCLSLDQEQLVASHHAQLAMVTRLCHEEMVLLKQINSGTKNFKDYATQLNEILKRKVASIEDLREKVLTCLTE</sequence>
<keyword evidence="4 8" id="KW-0067">ATP-binding</keyword>
<dbReference type="InterPro" id="IPR036961">
    <property type="entry name" value="Kinesin_motor_dom_sf"/>
</dbReference>
<evidence type="ECO:0000256" key="2">
    <source>
        <dbReference type="ARBA" id="ARBA00022701"/>
    </source>
</evidence>
<evidence type="ECO:0000256" key="1">
    <source>
        <dbReference type="ARBA" id="ARBA00004245"/>
    </source>
</evidence>
<feature type="compositionally biased region" description="Low complexity" evidence="10">
    <location>
        <begin position="576"/>
        <end position="586"/>
    </location>
</feature>
<dbReference type="SMART" id="SM00129">
    <property type="entry name" value="KISc"/>
    <property type="match status" value="1"/>
</dbReference>
<dbReference type="GO" id="GO:0003777">
    <property type="term" value="F:microtubule motor activity"/>
    <property type="evidence" value="ECO:0007669"/>
    <property type="project" value="InterPro"/>
</dbReference>
<evidence type="ECO:0000256" key="9">
    <source>
        <dbReference type="RuleBase" id="RU000394"/>
    </source>
</evidence>
<keyword evidence="6" id="KW-0206">Cytoskeleton</keyword>
<feature type="compositionally biased region" description="Basic and acidic residues" evidence="10">
    <location>
        <begin position="538"/>
        <end position="553"/>
    </location>
</feature>
<dbReference type="Gene3D" id="3.40.850.10">
    <property type="entry name" value="Kinesin motor domain"/>
    <property type="match status" value="1"/>
</dbReference>
<dbReference type="PANTHER" id="PTHR47971:SF20">
    <property type="entry name" value="KINESIN-LIKE PROTEIN KIF24"/>
    <property type="match status" value="1"/>
</dbReference>
<comment type="caution">
    <text evidence="13">The sequence shown here is derived from an EMBL/GenBank/DDBJ whole genome shotgun (WGS) entry which is preliminary data.</text>
</comment>
<feature type="compositionally biased region" description="Polar residues" evidence="10">
    <location>
        <begin position="523"/>
        <end position="536"/>
    </location>
</feature>
<dbReference type="InterPro" id="IPR019821">
    <property type="entry name" value="Kinesin_motor_CS"/>
</dbReference>
<evidence type="ECO:0000259" key="11">
    <source>
        <dbReference type="PROSITE" id="PS50067"/>
    </source>
</evidence>
<dbReference type="SUPFAM" id="SSF52540">
    <property type="entry name" value="P-loop containing nucleoside triphosphate hydrolases"/>
    <property type="match status" value="1"/>
</dbReference>
<evidence type="ECO:0000259" key="12">
    <source>
        <dbReference type="PROSITE" id="PS50105"/>
    </source>
</evidence>
<dbReference type="InterPro" id="IPR027417">
    <property type="entry name" value="P-loop_NTPase"/>
</dbReference>
<evidence type="ECO:0000256" key="3">
    <source>
        <dbReference type="ARBA" id="ARBA00022741"/>
    </source>
</evidence>
<dbReference type="Pfam" id="PF00225">
    <property type="entry name" value="Kinesin"/>
    <property type="match status" value="1"/>
</dbReference>
<dbReference type="InterPro" id="IPR001752">
    <property type="entry name" value="Kinesin_motor_dom"/>
</dbReference>
<feature type="domain" description="SAM" evidence="12">
    <location>
        <begin position="45"/>
        <end position="109"/>
    </location>
</feature>
<dbReference type="GO" id="GO:0005874">
    <property type="term" value="C:microtubule"/>
    <property type="evidence" value="ECO:0007669"/>
    <property type="project" value="UniProtKB-KW"/>
</dbReference>
<feature type="region of interest" description="Disordered" evidence="10">
    <location>
        <begin position="523"/>
        <end position="593"/>
    </location>
</feature>
<dbReference type="PROSITE" id="PS50067">
    <property type="entry name" value="KINESIN_MOTOR_2"/>
    <property type="match status" value="1"/>
</dbReference>
<dbReference type="STRING" id="46731.A0A3M6TUI5"/>
<dbReference type="SUPFAM" id="SSF47769">
    <property type="entry name" value="SAM/Pointed domain"/>
    <property type="match status" value="1"/>
</dbReference>
<dbReference type="PANTHER" id="PTHR47971">
    <property type="entry name" value="KINESIN-RELATED PROTEIN 6"/>
    <property type="match status" value="1"/>
</dbReference>
<organism evidence="13 14">
    <name type="scientific">Pocillopora damicornis</name>
    <name type="common">Cauliflower coral</name>
    <name type="synonym">Millepora damicornis</name>
    <dbReference type="NCBI Taxonomy" id="46731"/>
    <lineage>
        <taxon>Eukaryota</taxon>
        <taxon>Metazoa</taxon>
        <taxon>Cnidaria</taxon>
        <taxon>Anthozoa</taxon>
        <taxon>Hexacorallia</taxon>
        <taxon>Scleractinia</taxon>
        <taxon>Astrocoeniina</taxon>
        <taxon>Pocilloporidae</taxon>
        <taxon>Pocillopora</taxon>
    </lineage>
</organism>
<dbReference type="PRINTS" id="PR00380">
    <property type="entry name" value="KINESINHEAVY"/>
</dbReference>
<accession>A0A3M6TUI5</accession>
<dbReference type="PROSITE" id="PS00411">
    <property type="entry name" value="KINESIN_MOTOR_1"/>
    <property type="match status" value="1"/>
</dbReference>
<evidence type="ECO:0000256" key="8">
    <source>
        <dbReference type="PROSITE-ProRule" id="PRU00283"/>
    </source>
</evidence>
<evidence type="ECO:0000256" key="5">
    <source>
        <dbReference type="ARBA" id="ARBA00023175"/>
    </source>
</evidence>
<evidence type="ECO:0000256" key="4">
    <source>
        <dbReference type="ARBA" id="ARBA00022840"/>
    </source>
</evidence>
<feature type="binding site" evidence="8">
    <location>
        <begin position="270"/>
        <end position="277"/>
    </location>
    <ligand>
        <name>ATP</name>
        <dbReference type="ChEBI" id="CHEBI:30616"/>
    </ligand>
</feature>
<evidence type="ECO:0000256" key="7">
    <source>
        <dbReference type="ARBA" id="ARBA00061030"/>
    </source>
</evidence>
<gene>
    <name evidence="13" type="ORF">pdam_00023964</name>
</gene>
<feature type="region of interest" description="Disordered" evidence="10">
    <location>
        <begin position="110"/>
        <end position="131"/>
    </location>
</feature>
<dbReference type="InterPro" id="IPR013761">
    <property type="entry name" value="SAM/pointed_sf"/>
</dbReference>
<dbReference type="CDD" id="cd01367">
    <property type="entry name" value="KISc_KIF2_like"/>
    <property type="match status" value="1"/>
</dbReference>
<comment type="subcellular location">
    <subcellularLocation>
        <location evidence="1">Cytoplasm</location>
        <location evidence="1">Cytoskeleton</location>
    </subcellularLocation>
</comment>
<keyword evidence="5 8" id="KW-0505">Motor protein</keyword>
<dbReference type="GO" id="GO:0008017">
    <property type="term" value="F:microtubule binding"/>
    <property type="evidence" value="ECO:0007669"/>
    <property type="project" value="InterPro"/>
</dbReference>
<feature type="compositionally biased region" description="Basic and acidic residues" evidence="10">
    <location>
        <begin position="564"/>
        <end position="575"/>
    </location>
</feature>
<protein>
    <recommendedName>
        <fullName evidence="9">Kinesin-like protein</fullName>
    </recommendedName>
</protein>
<evidence type="ECO:0000256" key="6">
    <source>
        <dbReference type="ARBA" id="ARBA00023212"/>
    </source>
</evidence>